<reference evidence="1 2" key="1">
    <citation type="submission" date="2023-04" db="EMBL/GenBank/DDBJ databases">
        <title>Streptomyces chengmaiensis sp. nov. isolated from the stem of mangrove plant in Hainan.</title>
        <authorList>
            <person name="Huang X."/>
            <person name="Zhou S."/>
            <person name="Chu X."/>
            <person name="Xie Y."/>
            <person name="Lin Y."/>
        </authorList>
    </citation>
    <scope>NUCLEOTIDE SEQUENCE [LARGE SCALE GENOMIC DNA]</scope>
    <source>
        <strain evidence="1 2">HNM0663</strain>
    </source>
</reference>
<evidence type="ECO:0000313" key="2">
    <source>
        <dbReference type="Proteomes" id="UP001223144"/>
    </source>
</evidence>
<keyword evidence="2" id="KW-1185">Reference proteome</keyword>
<organism evidence="1 2">
    <name type="scientific">Streptomyces chengmaiensis</name>
    <dbReference type="NCBI Taxonomy" id="3040919"/>
    <lineage>
        <taxon>Bacteria</taxon>
        <taxon>Bacillati</taxon>
        <taxon>Actinomycetota</taxon>
        <taxon>Actinomycetes</taxon>
        <taxon>Kitasatosporales</taxon>
        <taxon>Streptomycetaceae</taxon>
        <taxon>Streptomyces</taxon>
    </lineage>
</organism>
<comment type="caution">
    <text evidence="1">The sequence shown here is derived from an EMBL/GenBank/DDBJ whole genome shotgun (WGS) entry which is preliminary data.</text>
</comment>
<evidence type="ECO:0000313" key="1">
    <source>
        <dbReference type="EMBL" id="MDH2390000.1"/>
    </source>
</evidence>
<accession>A0ABT6HMQ3</accession>
<dbReference type="RefSeq" id="WP_279928372.1">
    <property type="nucleotide sequence ID" value="NZ_JARWBG010000014.1"/>
</dbReference>
<protein>
    <submittedName>
        <fullName evidence="1">Uncharacterized protein</fullName>
    </submittedName>
</protein>
<gene>
    <name evidence="1" type="ORF">QCN29_14605</name>
</gene>
<name>A0ABT6HMQ3_9ACTN</name>
<sequence length="67" mass="7362">MGRGGDRHPRIIDDIVGLPAGRRPHRVTVHPVDDGSGEVSNVAYRIRREFLTRVGLADLLTVHPGNN</sequence>
<dbReference type="EMBL" id="JARWBG010000014">
    <property type="protein sequence ID" value="MDH2390000.1"/>
    <property type="molecule type" value="Genomic_DNA"/>
</dbReference>
<proteinExistence type="predicted"/>
<dbReference type="Proteomes" id="UP001223144">
    <property type="component" value="Unassembled WGS sequence"/>
</dbReference>